<protein>
    <recommendedName>
        <fullName evidence="4">DUF4025 domain-containing protein</fullName>
    </recommendedName>
</protein>
<evidence type="ECO:0000313" key="2">
    <source>
        <dbReference type="EMBL" id="MCZ8514039.1"/>
    </source>
</evidence>
<organism evidence="2 3">
    <name type="scientific">Paenibacillus gyeongsangnamensis</name>
    <dbReference type="NCBI Taxonomy" id="3388067"/>
    <lineage>
        <taxon>Bacteria</taxon>
        <taxon>Bacillati</taxon>
        <taxon>Bacillota</taxon>
        <taxon>Bacilli</taxon>
        <taxon>Bacillales</taxon>
        <taxon>Paenibacillaceae</taxon>
        <taxon>Paenibacillus</taxon>
    </lineage>
</organism>
<evidence type="ECO:0008006" key="4">
    <source>
        <dbReference type="Google" id="ProtNLM"/>
    </source>
</evidence>
<evidence type="ECO:0000256" key="1">
    <source>
        <dbReference type="SAM" id="MobiDB-lite"/>
    </source>
</evidence>
<evidence type="ECO:0000313" key="3">
    <source>
        <dbReference type="Proteomes" id="UP001527882"/>
    </source>
</evidence>
<comment type="caution">
    <text evidence="2">The sequence shown here is derived from an EMBL/GenBank/DDBJ whole genome shotgun (WGS) entry which is preliminary data.</text>
</comment>
<proteinExistence type="predicted"/>
<feature type="region of interest" description="Disordered" evidence="1">
    <location>
        <begin position="1"/>
        <end position="38"/>
    </location>
</feature>
<dbReference type="Proteomes" id="UP001527882">
    <property type="component" value="Unassembled WGS sequence"/>
</dbReference>
<reference evidence="2 3" key="1">
    <citation type="submission" date="2022-12" db="EMBL/GenBank/DDBJ databases">
        <title>Draft genome sequence of Paenibacillus sp. dW9.</title>
        <authorList>
            <person name="Choi E.-W."/>
            <person name="Kim D.-U."/>
        </authorList>
    </citation>
    <scope>NUCLEOTIDE SEQUENCE [LARGE SCALE GENOMIC DNA]</scope>
    <source>
        <strain evidence="3">dW9</strain>
    </source>
</reference>
<name>A0ABT4QAW9_9BACL</name>
<keyword evidence="3" id="KW-1185">Reference proteome</keyword>
<gene>
    <name evidence="2" type="ORF">O9H85_16735</name>
</gene>
<dbReference type="RefSeq" id="WP_269882556.1">
    <property type="nucleotide sequence ID" value="NZ_JAQAGZ010000010.1"/>
</dbReference>
<dbReference type="EMBL" id="JAQAGZ010000010">
    <property type="protein sequence ID" value="MCZ8514039.1"/>
    <property type="molecule type" value="Genomic_DNA"/>
</dbReference>
<feature type="compositionally biased region" description="Polar residues" evidence="1">
    <location>
        <begin position="21"/>
        <end position="33"/>
    </location>
</feature>
<sequence length="74" mass="8226">MASSRNHQGAHGIGQVERQLNRQAQAAEQIQGRNETDQEILALANEEYTELDEIIAMSEPLDPTYGMENNEGRG</sequence>
<accession>A0ABT4QAW9</accession>